<dbReference type="PhylomeDB" id="E9GHB7"/>
<sequence>MYQPPCTCRPKVLTPVNPFGQLIGRREEFYIIVVDKISKECILGLDALYEHQFIIDGSERKIYRVKKTTLPDSAPTIMAGKKITIKPFSATVVESEGNGAQLPPNLAFYLNRERVIRTGGYLVQIPEELSAEDCKKPYIREFYRKHPLASNITIQPAKSHEEALAPQNPNQKDGQIVQLVQKLKSAIYGENWDTTRKLFNGILDVDPLYRRTPVPPPAVQEKEK</sequence>
<dbReference type="AlphaFoldDB" id="E9GHB7"/>
<dbReference type="EMBL" id="GL732544">
    <property type="protein sequence ID" value="EFX81206.1"/>
    <property type="molecule type" value="Genomic_DNA"/>
</dbReference>
<organism evidence="1 2">
    <name type="scientific">Daphnia pulex</name>
    <name type="common">Water flea</name>
    <dbReference type="NCBI Taxonomy" id="6669"/>
    <lineage>
        <taxon>Eukaryota</taxon>
        <taxon>Metazoa</taxon>
        <taxon>Ecdysozoa</taxon>
        <taxon>Arthropoda</taxon>
        <taxon>Crustacea</taxon>
        <taxon>Branchiopoda</taxon>
        <taxon>Diplostraca</taxon>
        <taxon>Cladocera</taxon>
        <taxon>Anomopoda</taxon>
        <taxon>Daphniidae</taxon>
        <taxon>Daphnia</taxon>
    </lineage>
</organism>
<dbReference type="InParanoid" id="E9GHB7"/>
<dbReference type="OrthoDB" id="425619at2759"/>
<evidence type="ECO:0000313" key="1">
    <source>
        <dbReference type="EMBL" id="EFX81206.1"/>
    </source>
</evidence>
<keyword evidence="2" id="KW-1185">Reference proteome</keyword>
<protein>
    <submittedName>
        <fullName evidence="1">Uncharacterized protein</fullName>
    </submittedName>
</protein>
<gene>
    <name evidence="1" type="ORF">DAPPUDRAFT_102727</name>
</gene>
<reference evidence="1 2" key="1">
    <citation type="journal article" date="2011" name="Science">
        <title>The ecoresponsive genome of Daphnia pulex.</title>
        <authorList>
            <person name="Colbourne J.K."/>
            <person name="Pfrender M.E."/>
            <person name="Gilbert D."/>
            <person name="Thomas W.K."/>
            <person name="Tucker A."/>
            <person name="Oakley T.H."/>
            <person name="Tokishita S."/>
            <person name="Aerts A."/>
            <person name="Arnold G.J."/>
            <person name="Basu M.K."/>
            <person name="Bauer D.J."/>
            <person name="Caceres C.E."/>
            <person name="Carmel L."/>
            <person name="Casola C."/>
            <person name="Choi J.H."/>
            <person name="Detter J.C."/>
            <person name="Dong Q."/>
            <person name="Dusheyko S."/>
            <person name="Eads B.D."/>
            <person name="Frohlich T."/>
            <person name="Geiler-Samerotte K.A."/>
            <person name="Gerlach D."/>
            <person name="Hatcher P."/>
            <person name="Jogdeo S."/>
            <person name="Krijgsveld J."/>
            <person name="Kriventseva E.V."/>
            <person name="Kultz D."/>
            <person name="Laforsch C."/>
            <person name="Lindquist E."/>
            <person name="Lopez J."/>
            <person name="Manak J.R."/>
            <person name="Muller J."/>
            <person name="Pangilinan J."/>
            <person name="Patwardhan R.P."/>
            <person name="Pitluck S."/>
            <person name="Pritham E.J."/>
            <person name="Rechtsteiner A."/>
            <person name="Rho M."/>
            <person name="Rogozin I.B."/>
            <person name="Sakarya O."/>
            <person name="Salamov A."/>
            <person name="Schaack S."/>
            <person name="Shapiro H."/>
            <person name="Shiga Y."/>
            <person name="Skalitzky C."/>
            <person name="Smith Z."/>
            <person name="Souvorov A."/>
            <person name="Sung W."/>
            <person name="Tang Z."/>
            <person name="Tsuchiya D."/>
            <person name="Tu H."/>
            <person name="Vos H."/>
            <person name="Wang M."/>
            <person name="Wolf Y.I."/>
            <person name="Yamagata H."/>
            <person name="Yamada T."/>
            <person name="Ye Y."/>
            <person name="Shaw J.R."/>
            <person name="Andrews J."/>
            <person name="Crease T.J."/>
            <person name="Tang H."/>
            <person name="Lucas S.M."/>
            <person name="Robertson H.M."/>
            <person name="Bork P."/>
            <person name="Koonin E.V."/>
            <person name="Zdobnov E.M."/>
            <person name="Grigoriev I.V."/>
            <person name="Lynch M."/>
            <person name="Boore J.L."/>
        </authorList>
    </citation>
    <scope>NUCLEOTIDE SEQUENCE [LARGE SCALE GENOMIC DNA]</scope>
</reference>
<dbReference type="HOGENOM" id="CLU_1236166_0_0_1"/>
<name>E9GHB7_DAPPU</name>
<accession>E9GHB7</accession>
<dbReference type="KEGG" id="dpx:DAPPUDRAFT_102727"/>
<dbReference type="Proteomes" id="UP000000305">
    <property type="component" value="Unassembled WGS sequence"/>
</dbReference>
<evidence type="ECO:0000313" key="2">
    <source>
        <dbReference type="Proteomes" id="UP000000305"/>
    </source>
</evidence>
<proteinExistence type="predicted"/>